<keyword evidence="2" id="KW-0812">Transmembrane</keyword>
<dbReference type="AlphaFoldDB" id="A0A6A4HCK9"/>
<organism evidence="3 4">
    <name type="scientific">Gymnopus androsaceus JB14</name>
    <dbReference type="NCBI Taxonomy" id="1447944"/>
    <lineage>
        <taxon>Eukaryota</taxon>
        <taxon>Fungi</taxon>
        <taxon>Dikarya</taxon>
        <taxon>Basidiomycota</taxon>
        <taxon>Agaricomycotina</taxon>
        <taxon>Agaricomycetes</taxon>
        <taxon>Agaricomycetidae</taxon>
        <taxon>Agaricales</taxon>
        <taxon>Marasmiineae</taxon>
        <taxon>Omphalotaceae</taxon>
        <taxon>Gymnopus</taxon>
    </lineage>
</organism>
<reference evidence="3" key="1">
    <citation type="journal article" date="2019" name="Environ. Microbiol.">
        <title>Fungal ecological strategies reflected in gene transcription - a case study of two litter decomposers.</title>
        <authorList>
            <person name="Barbi F."/>
            <person name="Kohler A."/>
            <person name="Barry K."/>
            <person name="Baskaran P."/>
            <person name="Daum C."/>
            <person name="Fauchery L."/>
            <person name="Ihrmark K."/>
            <person name="Kuo A."/>
            <person name="LaButti K."/>
            <person name="Lipzen A."/>
            <person name="Morin E."/>
            <person name="Grigoriev I.V."/>
            <person name="Henrissat B."/>
            <person name="Lindahl B."/>
            <person name="Martin F."/>
        </authorList>
    </citation>
    <scope>NUCLEOTIDE SEQUENCE</scope>
    <source>
        <strain evidence="3">JB14</strain>
    </source>
</reference>
<feature type="transmembrane region" description="Helical" evidence="2">
    <location>
        <begin position="131"/>
        <end position="151"/>
    </location>
</feature>
<dbReference type="EMBL" id="ML769529">
    <property type="protein sequence ID" value="KAE9395546.1"/>
    <property type="molecule type" value="Genomic_DNA"/>
</dbReference>
<feature type="region of interest" description="Disordered" evidence="1">
    <location>
        <begin position="312"/>
        <end position="338"/>
    </location>
</feature>
<feature type="transmembrane region" description="Helical" evidence="2">
    <location>
        <begin position="25"/>
        <end position="50"/>
    </location>
</feature>
<accession>A0A6A4HCK9</accession>
<keyword evidence="4" id="KW-1185">Reference proteome</keyword>
<evidence type="ECO:0000256" key="2">
    <source>
        <dbReference type="SAM" id="Phobius"/>
    </source>
</evidence>
<gene>
    <name evidence="3" type="ORF">BT96DRAFT_997570</name>
</gene>
<protein>
    <submittedName>
        <fullName evidence="3">Uncharacterized protein</fullName>
    </submittedName>
</protein>
<keyword evidence="2" id="KW-0472">Membrane</keyword>
<feature type="transmembrane region" description="Helical" evidence="2">
    <location>
        <begin position="215"/>
        <end position="234"/>
    </location>
</feature>
<feature type="transmembrane region" description="Helical" evidence="2">
    <location>
        <begin position="62"/>
        <end position="88"/>
    </location>
</feature>
<evidence type="ECO:0000256" key="1">
    <source>
        <dbReference type="SAM" id="MobiDB-lite"/>
    </source>
</evidence>
<proteinExistence type="predicted"/>
<name>A0A6A4HCK9_9AGAR</name>
<dbReference type="OrthoDB" id="3174319at2759"/>
<keyword evidence="2" id="KW-1133">Transmembrane helix</keyword>
<feature type="transmembrane region" description="Helical" evidence="2">
    <location>
        <begin position="246"/>
        <end position="269"/>
    </location>
</feature>
<feature type="compositionally biased region" description="Basic and acidic residues" evidence="1">
    <location>
        <begin position="329"/>
        <end position="338"/>
    </location>
</feature>
<evidence type="ECO:0000313" key="3">
    <source>
        <dbReference type="EMBL" id="KAE9395546.1"/>
    </source>
</evidence>
<feature type="transmembrane region" description="Helical" evidence="2">
    <location>
        <begin position="171"/>
        <end position="194"/>
    </location>
</feature>
<evidence type="ECO:0000313" key="4">
    <source>
        <dbReference type="Proteomes" id="UP000799118"/>
    </source>
</evidence>
<feature type="transmembrane region" description="Helical" evidence="2">
    <location>
        <begin position="100"/>
        <end position="119"/>
    </location>
</feature>
<sequence>MSDTQSNPATVVGLPDDVIYSVKAVALQMGISLLLYGIYSTLFLLAAYVLLSRNDLKSRPRFILLIVLVVMFLIATADLVCTVDYFFVQLPTLGFDPPDINETLLAIAASNNLFIRLNFVISDGVVVWRAWILFPYNLAMKLLLVLMAGHLSEGWFTPSNPLYEVPITRELLLTLPLLITNLVTTFSIAYKAWIHRRNLRLLLSGTGTTFTRVQKVLMLLADSGIVYCALWIAYTGVVLSVQTETIPFQVYTSVMPIISAIYPVLIILLTSLEKSEDDSENDISLSQSIRFAKHQQNTTNIEQGVVLPVTVSASNSNDSGRSIPGDLEVSGKKQEEKV</sequence>
<dbReference type="Proteomes" id="UP000799118">
    <property type="component" value="Unassembled WGS sequence"/>
</dbReference>